<keyword evidence="4" id="KW-1185">Reference proteome</keyword>
<dbReference type="Pfam" id="PF13672">
    <property type="entry name" value="PP2C_2"/>
    <property type="match status" value="1"/>
</dbReference>
<feature type="domain" description="PPM-type phosphatase" evidence="2">
    <location>
        <begin position="17"/>
        <end position="238"/>
    </location>
</feature>
<accession>A0A939E106</accession>
<dbReference type="SUPFAM" id="SSF81606">
    <property type="entry name" value="PP2C-like"/>
    <property type="match status" value="1"/>
</dbReference>
<protein>
    <submittedName>
        <fullName evidence="3">Protein phosphatase 2C domain-containing protein</fullName>
    </submittedName>
</protein>
<dbReference type="InterPro" id="IPR036457">
    <property type="entry name" value="PPM-type-like_dom_sf"/>
</dbReference>
<evidence type="ECO:0000313" key="4">
    <source>
        <dbReference type="Proteomes" id="UP000664332"/>
    </source>
</evidence>
<feature type="region of interest" description="Disordered" evidence="1">
    <location>
        <begin position="251"/>
        <end position="271"/>
    </location>
</feature>
<evidence type="ECO:0000313" key="3">
    <source>
        <dbReference type="EMBL" id="MBN9644980.1"/>
    </source>
</evidence>
<proteinExistence type="predicted"/>
<dbReference type="EMBL" id="JAFLEQ010000016">
    <property type="protein sequence ID" value="MBN9644980.1"/>
    <property type="molecule type" value="Genomic_DNA"/>
</dbReference>
<comment type="caution">
    <text evidence="3">The sequence shown here is derived from an EMBL/GenBank/DDBJ whole genome shotgun (WGS) entry which is preliminary data.</text>
</comment>
<dbReference type="AlphaFoldDB" id="A0A939E106"/>
<gene>
    <name evidence="3" type="ORF">JZY06_10210</name>
</gene>
<dbReference type="RefSeq" id="WP_207279429.1">
    <property type="nucleotide sequence ID" value="NZ_JAFLEQ010000016.1"/>
</dbReference>
<dbReference type="Proteomes" id="UP000664332">
    <property type="component" value="Unassembled WGS sequence"/>
</dbReference>
<dbReference type="Gene3D" id="3.60.40.10">
    <property type="entry name" value="PPM-type phosphatase domain"/>
    <property type="match status" value="1"/>
</dbReference>
<sequence length="271" mass="28585">MNQDPPAGWIGGYAQITGLRHRRSGHGCDDAGRCCATPGGAVFMVIADGVGSADLSSTGSALAVEAASRFLAGALCTREKELAEDPHRFAAVARAAVRETCWAIRDFAAYENLDPSRLSTTLGLAMVSGNSGVTAQVGDGLVVGNYDTGDTSDGRYAWIDPAPVYDIPTMTDALPGAGEAAIRVTVLEGLTEIFLSTDGLRGKLTHPSTGRVNIPLVTQLSRDCRARTSEDWLHKQLQQWADQLGDDTTLAMAVNPDPSGWTTGNRGDHRG</sequence>
<dbReference type="InterPro" id="IPR001932">
    <property type="entry name" value="PPM-type_phosphatase-like_dom"/>
</dbReference>
<evidence type="ECO:0000256" key="1">
    <source>
        <dbReference type="SAM" id="MobiDB-lite"/>
    </source>
</evidence>
<name>A0A939E106_9CORY</name>
<evidence type="ECO:0000259" key="2">
    <source>
        <dbReference type="Pfam" id="PF13672"/>
    </source>
</evidence>
<reference evidence="3" key="1">
    <citation type="submission" date="2021-03" db="EMBL/GenBank/DDBJ databases">
        <authorList>
            <person name="Sun Q."/>
        </authorList>
    </citation>
    <scope>NUCLEOTIDE SEQUENCE</scope>
    <source>
        <strain evidence="3">CCM 8862</strain>
    </source>
</reference>
<organism evidence="3 4">
    <name type="scientific">Corynebacterium mendelii</name>
    <dbReference type="NCBI Taxonomy" id="2765362"/>
    <lineage>
        <taxon>Bacteria</taxon>
        <taxon>Bacillati</taxon>
        <taxon>Actinomycetota</taxon>
        <taxon>Actinomycetes</taxon>
        <taxon>Mycobacteriales</taxon>
        <taxon>Corynebacteriaceae</taxon>
        <taxon>Corynebacterium</taxon>
    </lineage>
</organism>